<dbReference type="EC" id="6.3.2.2" evidence="2 9"/>
<comment type="similarity">
    <text evidence="8">Belongs to the glutamate--cysteine ligase type 1 family.</text>
</comment>
<gene>
    <name evidence="11" type="ORF">ESZ50_01090</name>
</gene>
<evidence type="ECO:0000256" key="6">
    <source>
        <dbReference type="ARBA" id="ARBA00022840"/>
    </source>
</evidence>
<keyword evidence="4 8" id="KW-0317">Glutathione biosynthesis</keyword>
<dbReference type="OrthoDB" id="9803907at2"/>
<evidence type="ECO:0000259" key="10">
    <source>
        <dbReference type="Pfam" id="PF04262"/>
    </source>
</evidence>
<dbReference type="InterPro" id="IPR014746">
    <property type="entry name" value="Gln_synth/guanido_kin_cat_dom"/>
</dbReference>
<dbReference type="Gene3D" id="3.30.590.20">
    <property type="match status" value="1"/>
</dbReference>
<evidence type="ECO:0000313" key="12">
    <source>
        <dbReference type="Proteomes" id="UP000371977"/>
    </source>
</evidence>
<dbReference type="InterPro" id="IPR006334">
    <property type="entry name" value="Glut_cys_ligase"/>
</dbReference>
<evidence type="ECO:0000256" key="4">
    <source>
        <dbReference type="ARBA" id="ARBA00022684"/>
    </source>
</evidence>
<evidence type="ECO:0000256" key="7">
    <source>
        <dbReference type="ARBA" id="ARBA00048819"/>
    </source>
</evidence>
<dbReference type="InterPro" id="IPR007370">
    <property type="entry name" value="Glu_cys_ligase"/>
</dbReference>
<organism evidence="11 12">
    <name type="scientific">Weissella muntiaci</name>
    <dbReference type="NCBI Taxonomy" id="2508881"/>
    <lineage>
        <taxon>Bacteria</taxon>
        <taxon>Bacillati</taxon>
        <taxon>Bacillota</taxon>
        <taxon>Bacilli</taxon>
        <taxon>Lactobacillales</taxon>
        <taxon>Lactobacillaceae</taxon>
        <taxon>Weissella</taxon>
    </lineage>
</organism>
<dbReference type="SUPFAM" id="SSF55931">
    <property type="entry name" value="Glutamine synthetase/guanido kinase"/>
    <property type="match status" value="1"/>
</dbReference>
<dbReference type="GO" id="GO:0046872">
    <property type="term" value="F:metal ion binding"/>
    <property type="evidence" value="ECO:0007669"/>
    <property type="project" value="TreeGrafter"/>
</dbReference>
<dbReference type="UniPathway" id="UPA00142">
    <property type="reaction ID" value="UER00209"/>
</dbReference>
<accession>A0A6C2C9R5</accession>
<sequence length="448" mass="52281">MIIKYALGDFIMTTNTKIIKAFRDNVEWRNLLLAGNFGLEMEVNRIQRNGELSAQPYPRLFGDRRKHPFLKSDYSEGMIELVTPVGKSIKEAYDELRYLTYVLRHELYDNEGLWPLSLPPRVKENDVEWLDTFFEKNWEQRYHNYLIQRYGSVHGIISGPHINLAVNQQLIERLFELSGEQDLKQFTNNFYYRIGQGFEANRGLLIYLFGASPINFNDSDQNIPKDLKLGRSIRNSQYGYVNTNEVAIDYAGDFNEHVDKIRTAVTQGKIFAPSEFYGTVRFKGHGSYEDLRDNGIEYLELRIIDTNPFDENGIALADLNIIQFLVAWMIVFNKSYTDNELVERRKIANQVALSDPFELFDFEEQFIDELKQVNQIFGGYFTKPMLLILERLKDAKKTPAGQLMQITKTKIGLHDWARQVALNRQQAFRNRRQDALTYEKMARLLTGE</sequence>
<reference evidence="11 12" key="1">
    <citation type="submission" date="2019-01" db="EMBL/GenBank/DDBJ databases">
        <title>Weissella sp. nov., a novel lactic acid bacterium isolated from animal feces.</title>
        <authorList>
            <person name="Wang L.-T."/>
        </authorList>
    </citation>
    <scope>NUCLEOTIDE SEQUENCE [LARGE SCALE GENOMIC DNA]</scope>
    <source>
        <strain evidence="11 12">8H-2</strain>
    </source>
</reference>
<evidence type="ECO:0000256" key="1">
    <source>
        <dbReference type="ARBA" id="ARBA00005006"/>
    </source>
</evidence>
<feature type="domain" description="Glutamate--cysteine ligase" evidence="10">
    <location>
        <begin position="27"/>
        <end position="267"/>
    </location>
</feature>
<evidence type="ECO:0000256" key="5">
    <source>
        <dbReference type="ARBA" id="ARBA00022741"/>
    </source>
</evidence>
<dbReference type="PANTHER" id="PTHR38761:SF1">
    <property type="entry name" value="GLUTAMATE--CYSTEINE LIGASE"/>
    <property type="match status" value="1"/>
</dbReference>
<keyword evidence="3 8" id="KW-0436">Ligase</keyword>
<comment type="pathway">
    <text evidence="1 9">Sulfur metabolism; glutathione biosynthesis; glutathione from L-cysteine and L-glutamate: step 1/2.</text>
</comment>
<dbReference type="GO" id="GO:0005829">
    <property type="term" value="C:cytosol"/>
    <property type="evidence" value="ECO:0007669"/>
    <property type="project" value="TreeGrafter"/>
</dbReference>
<dbReference type="GO" id="GO:0004357">
    <property type="term" value="F:glutamate-cysteine ligase activity"/>
    <property type="evidence" value="ECO:0007669"/>
    <property type="project" value="UniProtKB-EC"/>
</dbReference>
<keyword evidence="12" id="KW-1185">Reference proteome</keyword>
<evidence type="ECO:0000256" key="3">
    <source>
        <dbReference type="ARBA" id="ARBA00022598"/>
    </source>
</evidence>
<name>A0A6C2C9R5_9LACO</name>
<dbReference type="PANTHER" id="PTHR38761">
    <property type="entry name" value="GLUTAMATE--CYSTEINE LIGASE"/>
    <property type="match status" value="1"/>
</dbReference>
<keyword evidence="5" id="KW-0547">Nucleotide-binding</keyword>
<comment type="catalytic activity">
    <reaction evidence="7 9">
        <text>L-cysteine + L-glutamate + ATP = gamma-L-glutamyl-L-cysteine + ADP + phosphate + H(+)</text>
        <dbReference type="Rhea" id="RHEA:13285"/>
        <dbReference type="ChEBI" id="CHEBI:15378"/>
        <dbReference type="ChEBI" id="CHEBI:29985"/>
        <dbReference type="ChEBI" id="CHEBI:30616"/>
        <dbReference type="ChEBI" id="CHEBI:35235"/>
        <dbReference type="ChEBI" id="CHEBI:43474"/>
        <dbReference type="ChEBI" id="CHEBI:58173"/>
        <dbReference type="ChEBI" id="CHEBI:456216"/>
        <dbReference type="EC" id="6.3.2.2"/>
    </reaction>
</comment>
<evidence type="ECO:0000313" key="11">
    <source>
        <dbReference type="EMBL" id="TYC50841.1"/>
    </source>
</evidence>
<dbReference type="EMBL" id="SDGZ01000004">
    <property type="protein sequence ID" value="TYC50841.1"/>
    <property type="molecule type" value="Genomic_DNA"/>
</dbReference>
<keyword evidence="6" id="KW-0067">ATP-binding</keyword>
<evidence type="ECO:0000256" key="2">
    <source>
        <dbReference type="ARBA" id="ARBA00012220"/>
    </source>
</evidence>
<dbReference type="Proteomes" id="UP000371977">
    <property type="component" value="Unassembled WGS sequence"/>
</dbReference>
<evidence type="ECO:0000256" key="9">
    <source>
        <dbReference type="RuleBase" id="RU004391"/>
    </source>
</evidence>
<dbReference type="AlphaFoldDB" id="A0A6C2C9R5"/>
<dbReference type="Pfam" id="PF04262">
    <property type="entry name" value="Glu_cys_ligase"/>
    <property type="match status" value="2"/>
</dbReference>
<protein>
    <recommendedName>
        <fullName evidence="2 9">Glutamate--cysteine ligase</fullName>
        <ecNumber evidence="2 9">6.3.2.2</ecNumber>
    </recommendedName>
</protein>
<evidence type="ECO:0000256" key="8">
    <source>
        <dbReference type="RuleBase" id="RU003544"/>
    </source>
</evidence>
<feature type="domain" description="Glutamate--cysteine ligase" evidence="10">
    <location>
        <begin position="273"/>
        <end position="341"/>
    </location>
</feature>
<comment type="caution">
    <text evidence="11">The sequence shown here is derived from an EMBL/GenBank/DDBJ whole genome shotgun (WGS) entry which is preliminary data.</text>
</comment>
<proteinExistence type="inferred from homology"/>
<dbReference type="GO" id="GO:0005524">
    <property type="term" value="F:ATP binding"/>
    <property type="evidence" value="ECO:0007669"/>
    <property type="project" value="UniProtKB-KW"/>
</dbReference>
<dbReference type="GO" id="GO:0006750">
    <property type="term" value="P:glutathione biosynthetic process"/>
    <property type="evidence" value="ECO:0007669"/>
    <property type="project" value="UniProtKB-UniPathway"/>
</dbReference>